<sequence length="198" mass="21571">MNNVLRLEDFGTSFAEPEVDPIDAARLEAECVAAYDKGYAEGWEDAQRAAQKAAEESDTAARATLQDLGFTFHEARAHVMAALSPLLRTIVAHAVPLMIDRTLGERLTEELEAMIAEAGEAEIEIRVGEGEAEKVRRVLDEVGSLPAQVREDATLEPGKVHLRLGTLEREIDPADLERRLGAALDALDHINKDALAHG</sequence>
<evidence type="ECO:0000313" key="2">
    <source>
        <dbReference type="Proteomes" id="UP000248916"/>
    </source>
</evidence>
<keyword evidence="1" id="KW-0966">Cell projection</keyword>
<organism evidence="1 2">
    <name type="scientific">Palleronia aestuarii</name>
    <dbReference type="NCBI Taxonomy" id="568105"/>
    <lineage>
        <taxon>Bacteria</taxon>
        <taxon>Pseudomonadati</taxon>
        <taxon>Pseudomonadota</taxon>
        <taxon>Alphaproteobacteria</taxon>
        <taxon>Rhodobacterales</taxon>
        <taxon>Roseobacteraceae</taxon>
        <taxon>Palleronia</taxon>
    </lineage>
</organism>
<dbReference type="AlphaFoldDB" id="A0A2W7N4U0"/>
<gene>
    <name evidence="1" type="ORF">LX81_02679</name>
</gene>
<dbReference type="EMBL" id="QKZL01000011">
    <property type="protein sequence ID" value="PZX15090.1"/>
    <property type="molecule type" value="Genomic_DNA"/>
</dbReference>
<comment type="caution">
    <text evidence="1">The sequence shown here is derived from an EMBL/GenBank/DDBJ whole genome shotgun (WGS) entry which is preliminary data.</text>
</comment>
<proteinExistence type="predicted"/>
<keyword evidence="2" id="KW-1185">Reference proteome</keyword>
<dbReference type="Proteomes" id="UP000248916">
    <property type="component" value="Unassembled WGS sequence"/>
</dbReference>
<keyword evidence="1" id="KW-0282">Flagellum</keyword>
<dbReference type="OrthoDB" id="7870971at2"/>
<keyword evidence="1" id="KW-0969">Cilium</keyword>
<evidence type="ECO:0000313" key="1">
    <source>
        <dbReference type="EMBL" id="PZX15090.1"/>
    </source>
</evidence>
<accession>A0A2W7N4U0</accession>
<dbReference type="RefSeq" id="WP_111537800.1">
    <property type="nucleotide sequence ID" value="NZ_QKZL01000011.1"/>
</dbReference>
<name>A0A2W7N4U0_9RHOB</name>
<protein>
    <submittedName>
        <fullName evidence="1">Flagellar assembly protein FliH</fullName>
    </submittedName>
</protein>
<reference evidence="1 2" key="1">
    <citation type="submission" date="2018-06" db="EMBL/GenBank/DDBJ databases">
        <title>Genomic Encyclopedia of Archaeal and Bacterial Type Strains, Phase II (KMG-II): from individual species to whole genera.</title>
        <authorList>
            <person name="Goeker M."/>
        </authorList>
    </citation>
    <scope>NUCLEOTIDE SEQUENCE [LARGE SCALE GENOMIC DNA]</scope>
    <source>
        <strain evidence="1 2">DSM 22009</strain>
    </source>
</reference>